<dbReference type="InterPro" id="IPR004360">
    <property type="entry name" value="Glyas_Fos-R_dOase_dom"/>
</dbReference>
<dbReference type="Pfam" id="PF00903">
    <property type="entry name" value="Glyoxalase"/>
    <property type="match status" value="1"/>
</dbReference>
<dbReference type="InterPro" id="IPR037523">
    <property type="entry name" value="VOC_core"/>
</dbReference>
<evidence type="ECO:0000313" key="2">
    <source>
        <dbReference type="EMBL" id="WZN46617.1"/>
    </source>
</evidence>
<reference evidence="2 3" key="1">
    <citation type="submission" date="2024-03" db="EMBL/GenBank/DDBJ databases">
        <title>Chitinophaga caseinilytica sp. nov., a casein hydrolysing bacterium isolated from forest soil.</title>
        <authorList>
            <person name="Lee D.S."/>
            <person name="Han D.M."/>
            <person name="Baek J.H."/>
            <person name="Choi D.G."/>
            <person name="Jeon J.H."/>
            <person name="Jeon C.O."/>
        </authorList>
    </citation>
    <scope>NUCLEOTIDE SEQUENCE [LARGE SCALE GENOMIC DNA]</scope>
    <source>
        <strain evidence="2 3">KACC 19118</strain>
    </source>
</reference>
<gene>
    <name evidence="2" type="ORF">WJU22_00180</name>
</gene>
<organism evidence="2 3">
    <name type="scientific">Chitinophaga caseinilytica</name>
    <dbReference type="NCBI Taxonomy" id="2267521"/>
    <lineage>
        <taxon>Bacteria</taxon>
        <taxon>Pseudomonadati</taxon>
        <taxon>Bacteroidota</taxon>
        <taxon>Chitinophagia</taxon>
        <taxon>Chitinophagales</taxon>
        <taxon>Chitinophagaceae</taxon>
        <taxon>Chitinophaga</taxon>
    </lineage>
</organism>
<dbReference type="Proteomes" id="UP001449657">
    <property type="component" value="Chromosome"/>
</dbReference>
<accession>A0ABZ2Z4V2</accession>
<keyword evidence="3" id="KW-1185">Reference proteome</keyword>
<dbReference type="EMBL" id="CP150096">
    <property type="protein sequence ID" value="WZN46617.1"/>
    <property type="molecule type" value="Genomic_DNA"/>
</dbReference>
<dbReference type="RefSeq" id="WP_341841308.1">
    <property type="nucleotide sequence ID" value="NZ_CP149792.1"/>
</dbReference>
<dbReference type="PROSITE" id="PS51819">
    <property type="entry name" value="VOC"/>
    <property type="match status" value="1"/>
</dbReference>
<dbReference type="InterPro" id="IPR029068">
    <property type="entry name" value="Glyas_Bleomycin-R_OHBP_Dase"/>
</dbReference>
<sequence length="116" mass="12981">MINISLIVIKTNQLEKQADFYSRLGFKFDYHNHGNGPFHFASVGSPVVLEIYPLPKSVAAADNTTRLGFQVHSLDELIRNLQADGVTIVSFPAHSDWGYTAVVQDYDGRKIELSEK</sequence>
<proteinExistence type="predicted"/>
<feature type="domain" description="VOC" evidence="1">
    <location>
        <begin position="3"/>
        <end position="116"/>
    </location>
</feature>
<evidence type="ECO:0000259" key="1">
    <source>
        <dbReference type="PROSITE" id="PS51819"/>
    </source>
</evidence>
<protein>
    <submittedName>
        <fullName evidence="2">VOC family protein</fullName>
    </submittedName>
</protein>
<dbReference type="SUPFAM" id="SSF54593">
    <property type="entry name" value="Glyoxalase/Bleomycin resistance protein/Dihydroxybiphenyl dioxygenase"/>
    <property type="match status" value="1"/>
</dbReference>
<evidence type="ECO:0000313" key="3">
    <source>
        <dbReference type="Proteomes" id="UP001449657"/>
    </source>
</evidence>
<dbReference type="Gene3D" id="3.10.180.10">
    <property type="entry name" value="2,3-Dihydroxybiphenyl 1,2-Dioxygenase, domain 1"/>
    <property type="match status" value="1"/>
</dbReference>
<name>A0ABZ2Z4V2_9BACT</name>